<accession>A0A0F9XTX4</accession>
<evidence type="ECO:0000313" key="7">
    <source>
        <dbReference type="EMBL" id="KKO02907.1"/>
    </source>
</evidence>
<keyword evidence="2" id="KW-0963">Cytoplasm</keyword>
<keyword evidence="4" id="KW-0067">ATP-binding</keyword>
<dbReference type="PANTHER" id="PTHR42749">
    <property type="entry name" value="CELL SHAPE-DETERMINING PROTEIN MREB"/>
    <property type="match status" value="1"/>
</dbReference>
<dbReference type="GO" id="GO:0008360">
    <property type="term" value="P:regulation of cell shape"/>
    <property type="evidence" value="ECO:0007669"/>
    <property type="project" value="UniProtKB-KW"/>
</dbReference>
<evidence type="ECO:0000256" key="5">
    <source>
        <dbReference type="ARBA" id="ARBA00022960"/>
    </source>
</evidence>
<evidence type="ECO:0000256" key="2">
    <source>
        <dbReference type="ARBA" id="ARBA00022490"/>
    </source>
</evidence>
<reference evidence="7" key="1">
    <citation type="journal article" date="2015" name="Nature">
        <title>Complex archaea that bridge the gap between prokaryotes and eukaryotes.</title>
        <authorList>
            <person name="Spang A."/>
            <person name="Saw J.H."/>
            <person name="Jorgensen S.L."/>
            <person name="Zaremba-Niedzwiedzka K."/>
            <person name="Martijn J."/>
            <person name="Lind A.E."/>
            <person name="van Eijk R."/>
            <person name="Schleper C."/>
            <person name="Guy L."/>
            <person name="Ettema T.J."/>
        </authorList>
    </citation>
    <scope>NUCLEOTIDE SEQUENCE</scope>
</reference>
<dbReference type="GO" id="GO:0005737">
    <property type="term" value="C:cytoplasm"/>
    <property type="evidence" value="ECO:0007669"/>
    <property type="project" value="UniProtKB-SubCell"/>
</dbReference>
<keyword evidence="3" id="KW-0547">Nucleotide-binding</keyword>
<dbReference type="GO" id="GO:0000902">
    <property type="term" value="P:cell morphogenesis"/>
    <property type="evidence" value="ECO:0007669"/>
    <property type="project" value="InterPro"/>
</dbReference>
<proteinExistence type="inferred from homology"/>
<organism evidence="7">
    <name type="scientific">marine sediment metagenome</name>
    <dbReference type="NCBI Taxonomy" id="412755"/>
    <lineage>
        <taxon>unclassified sequences</taxon>
        <taxon>metagenomes</taxon>
        <taxon>ecological metagenomes</taxon>
    </lineage>
</organism>
<evidence type="ECO:0000256" key="6">
    <source>
        <dbReference type="ARBA" id="ARBA00023458"/>
    </source>
</evidence>
<dbReference type="PRINTS" id="PR01652">
    <property type="entry name" value="SHAPEPROTEIN"/>
</dbReference>
<evidence type="ECO:0008006" key="8">
    <source>
        <dbReference type="Google" id="ProtNLM"/>
    </source>
</evidence>
<gene>
    <name evidence="7" type="ORF">LCGC14_0103610</name>
</gene>
<dbReference type="InterPro" id="IPR043129">
    <property type="entry name" value="ATPase_NBD"/>
</dbReference>
<dbReference type="PANTHER" id="PTHR42749:SF1">
    <property type="entry name" value="CELL SHAPE-DETERMINING PROTEIN MREB"/>
    <property type="match status" value="1"/>
</dbReference>
<name>A0A0F9XTX4_9ZZZZ</name>
<dbReference type="EMBL" id="LAZR01000029">
    <property type="protein sequence ID" value="KKO02907.1"/>
    <property type="molecule type" value="Genomic_DNA"/>
</dbReference>
<comment type="similarity">
    <text evidence="6">Belongs to the FtsA/MreB family.</text>
</comment>
<dbReference type="Gene3D" id="3.30.420.40">
    <property type="match status" value="2"/>
</dbReference>
<dbReference type="InterPro" id="IPR056546">
    <property type="entry name" value="MreB_MamK-like"/>
</dbReference>
<dbReference type="NCBIfam" id="TIGR00904">
    <property type="entry name" value="mreB"/>
    <property type="match status" value="1"/>
</dbReference>
<sequence>MLRCSGRNMFFKKIGIDLGTCNSLVFIPQKGVVLNEPSVVAISIADNKILAIGLEAKEMIGRTPDTIRVYRPLRDGVIADYRVTQAMLRYFIKRTGGRLSFFKPELMIAIPAGGSSTERRAVIEAGLAAGAKQVFIAKEPILAAIGAGIPINACSGHLIIDIGGGTTEVAVISLGGIVTWSSIRVAGDKMDLAISNYIKKKYNLAIGDQTAEEIKIKIGTALSEKEEKVFEIRGRDLIAGLPRTIKISSNEIASAISDVLSEIIQIIKQVLKETPPELSADIMDKGMIVSGGGALIRNIDELIANSTGVPCFIAEHPLFCVAKGTGVVMENLDFYKKSIMSKK</sequence>
<dbReference type="InterPro" id="IPR004753">
    <property type="entry name" value="MreB"/>
</dbReference>
<keyword evidence="5" id="KW-0133">Cell shape</keyword>
<evidence type="ECO:0000256" key="3">
    <source>
        <dbReference type="ARBA" id="ARBA00022741"/>
    </source>
</evidence>
<dbReference type="NCBIfam" id="NF010539">
    <property type="entry name" value="PRK13927.1"/>
    <property type="match status" value="1"/>
</dbReference>
<dbReference type="GO" id="GO:0005524">
    <property type="term" value="F:ATP binding"/>
    <property type="evidence" value="ECO:0007669"/>
    <property type="project" value="UniProtKB-KW"/>
</dbReference>
<dbReference type="Pfam" id="PF06723">
    <property type="entry name" value="MreB_Mbl"/>
    <property type="match status" value="1"/>
</dbReference>
<evidence type="ECO:0000256" key="4">
    <source>
        <dbReference type="ARBA" id="ARBA00022840"/>
    </source>
</evidence>
<comment type="subcellular location">
    <subcellularLocation>
        <location evidence="1">Cytoplasm</location>
    </subcellularLocation>
</comment>
<evidence type="ECO:0000256" key="1">
    <source>
        <dbReference type="ARBA" id="ARBA00004496"/>
    </source>
</evidence>
<dbReference type="HAMAP" id="MF_02207">
    <property type="entry name" value="MreB"/>
    <property type="match status" value="1"/>
</dbReference>
<dbReference type="AlphaFoldDB" id="A0A0F9XTX4"/>
<comment type="caution">
    <text evidence="7">The sequence shown here is derived from an EMBL/GenBank/DDBJ whole genome shotgun (WGS) entry which is preliminary data.</text>
</comment>
<dbReference type="CDD" id="cd10225">
    <property type="entry name" value="ASKHA_NBD_MreB-like"/>
    <property type="match status" value="1"/>
</dbReference>
<dbReference type="SUPFAM" id="SSF53067">
    <property type="entry name" value="Actin-like ATPase domain"/>
    <property type="match status" value="2"/>
</dbReference>
<protein>
    <recommendedName>
        <fullName evidence="8">Cell shape-determining protein MreB</fullName>
    </recommendedName>
</protein>